<evidence type="ECO:0000313" key="8">
    <source>
        <dbReference type="Proteomes" id="UP000646365"/>
    </source>
</evidence>
<name>A0A8J3E2D7_9PROT</name>
<evidence type="ECO:0000313" key="7">
    <source>
        <dbReference type="EMBL" id="GGF10224.1"/>
    </source>
</evidence>
<evidence type="ECO:0000256" key="1">
    <source>
        <dbReference type="ARBA" id="ARBA00009405"/>
    </source>
</evidence>
<dbReference type="InterPro" id="IPR000891">
    <property type="entry name" value="PYR_CT"/>
</dbReference>
<dbReference type="InterPro" id="IPR013785">
    <property type="entry name" value="Aldolase_TIM"/>
</dbReference>
<dbReference type="Proteomes" id="UP000646365">
    <property type="component" value="Unassembled WGS sequence"/>
</dbReference>
<dbReference type="PROSITE" id="PS50991">
    <property type="entry name" value="PYR_CT"/>
    <property type="match status" value="1"/>
</dbReference>
<sequence>MTNPWTTGPKTLRLRDVTLRDGLQNLETVLPTEAKLTLYRALVAAGVSELQVTSFVNPARVPALADAEALWAALAGVPERLSVLVANPRGLERARAAGVGEVEAVVSASRTYNEKNAHRTPEQSMDEIARMAADARTASIRFSAAVANAFHCFFEGDIAPDRTLDMVGRLVELGITEIGMADTTGHARPDRVWDLFDRARRLWPNVAFGGHTHDTRGRGLVNALAAVQAGAAWLDATLAGLGGSPFTAGVGGNLSIETAAEALAGLGIATGVDPDRIMAAGEVAAKLISG</sequence>
<proteinExistence type="inferred from homology"/>
<keyword evidence="3" id="KW-0479">Metal-binding</keyword>
<reference evidence="7" key="1">
    <citation type="journal article" date="2014" name="Int. J. Syst. Evol. Microbiol.">
        <title>Complete genome sequence of Corynebacterium casei LMG S-19264T (=DSM 44701T), isolated from a smear-ripened cheese.</title>
        <authorList>
            <consortium name="US DOE Joint Genome Institute (JGI-PGF)"/>
            <person name="Walter F."/>
            <person name="Albersmeier A."/>
            <person name="Kalinowski J."/>
            <person name="Ruckert C."/>
        </authorList>
    </citation>
    <scope>NUCLEOTIDE SEQUENCE</scope>
    <source>
        <strain evidence="7">CGMCC 1.15725</strain>
    </source>
</reference>
<organism evidence="7 8">
    <name type="scientific">Aliidongia dinghuensis</name>
    <dbReference type="NCBI Taxonomy" id="1867774"/>
    <lineage>
        <taxon>Bacteria</taxon>
        <taxon>Pseudomonadati</taxon>
        <taxon>Pseudomonadota</taxon>
        <taxon>Alphaproteobacteria</taxon>
        <taxon>Rhodospirillales</taxon>
        <taxon>Dongiaceae</taxon>
        <taxon>Aliidongia</taxon>
    </lineage>
</organism>
<dbReference type="PANTHER" id="PTHR42738:SF7">
    <property type="entry name" value="HYDROXYMETHYLGLUTARYL-COA LYASE"/>
    <property type="match status" value="1"/>
</dbReference>
<dbReference type="GO" id="GO:0046872">
    <property type="term" value="F:metal ion binding"/>
    <property type="evidence" value="ECO:0007669"/>
    <property type="project" value="UniProtKB-KW"/>
</dbReference>
<comment type="caution">
    <text evidence="7">The sequence shown here is derived from an EMBL/GenBank/DDBJ whole genome shotgun (WGS) entry which is preliminary data.</text>
</comment>
<dbReference type="Gene3D" id="3.20.20.70">
    <property type="entry name" value="Aldolase class I"/>
    <property type="match status" value="1"/>
</dbReference>
<dbReference type="GO" id="GO:0046951">
    <property type="term" value="P:ketone body biosynthetic process"/>
    <property type="evidence" value="ECO:0007669"/>
    <property type="project" value="TreeGrafter"/>
</dbReference>
<dbReference type="GO" id="GO:0046912">
    <property type="term" value="F:acyltransferase activity, acyl groups converted into alkyl on transfer"/>
    <property type="evidence" value="ECO:0007669"/>
    <property type="project" value="InterPro"/>
</dbReference>
<keyword evidence="4 7" id="KW-0456">Lyase</keyword>
<accession>A0A8J3E2D7</accession>
<evidence type="ECO:0000256" key="5">
    <source>
        <dbReference type="RuleBase" id="RU003523"/>
    </source>
</evidence>
<evidence type="ECO:0000259" key="6">
    <source>
        <dbReference type="PROSITE" id="PS50991"/>
    </source>
</evidence>
<dbReference type="AlphaFoldDB" id="A0A8J3E2D7"/>
<evidence type="ECO:0000256" key="3">
    <source>
        <dbReference type="ARBA" id="ARBA00022723"/>
    </source>
</evidence>
<protein>
    <submittedName>
        <fullName evidence="7">Hydroxymethylglutaryl-CoA lyase</fullName>
    </submittedName>
</protein>
<dbReference type="InterPro" id="IPR002034">
    <property type="entry name" value="AIPM/Hcit_synth_CS"/>
</dbReference>
<dbReference type="Pfam" id="PF00682">
    <property type="entry name" value="HMGL-like"/>
    <property type="match status" value="1"/>
</dbReference>
<dbReference type="PANTHER" id="PTHR42738">
    <property type="entry name" value="HYDROXYMETHYLGLUTARYL-COA LYASE"/>
    <property type="match status" value="1"/>
</dbReference>
<dbReference type="InterPro" id="IPR043594">
    <property type="entry name" value="HMGL"/>
</dbReference>
<reference evidence="7" key="2">
    <citation type="submission" date="2020-09" db="EMBL/GenBank/DDBJ databases">
        <authorList>
            <person name="Sun Q."/>
            <person name="Zhou Y."/>
        </authorList>
    </citation>
    <scope>NUCLEOTIDE SEQUENCE</scope>
    <source>
        <strain evidence="7">CGMCC 1.15725</strain>
    </source>
</reference>
<comment type="similarity">
    <text evidence="5">Belongs to the alpha-IPM synthase/homocitrate synthase family.</text>
</comment>
<keyword evidence="8" id="KW-1185">Reference proteome</keyword>
<evidence type="ECO:0000256" key="4">
    <source>
        <dbReference type="ARBA" id="ARBA00023239"/>
    </source>
</evidence>
<keyword evidence="2 5" id="KW-0808">Transferase</keyword>
<evidence type="ECO:0000256" key="2">
    <source>
        <dbReference type="ARBA" id="ARBA00022679"/>
    </source>
</evidence>
<feature type="domain" description="Pyruvate carboxyltransferase" evidence="6">
    <location>
        <begin position="12"/>
        <end position="278"/>
    </location>
</feature>
<dbReference type="EMBL" id="BMJQ01000003">
    <property type="protein sequence ID" value="GGF10224.1"/>
    <property type="molecule type" value="Genomic_DNA"/>
</dbReference>
<comment type="similarity">
    <text evidence="1">Belongs to the HMG-CoA lyase family.</text>
</comment>
<dbReference type="GO" id="GO:0004419">
    <property type="term" value="F:hydroxymethylglutaryl-CoA lyase activity"/>
    <property type="evidence" value="ECO:0007669"/>
    <property type="project" value="TreeGrafter"/>
</dbReference>
<dbReference type="PROSITE" id="PS00815">
    <property type="entry name" value="AIPM_HOMOCIT_SYNTH_1"/>
    <property type="match status" value="1"/>
</dbReference>
<gene>
    <name evidence="7" type="primary">hmgL</name>
    <name evidence="7" type="ORF">GCM10011611_14720</name>
</gene>
<dbReference type="GO" id="GO:0006552">
    <property type="term" value="P:L-leucine catabolic process"/>
    <property type="evidence" value="ECO:0007669"/>
    <property type="project" value="TreeGrafter"/>
</dbReference>
<dbReference type="SUPFAM" id="SSF51569">
    <property type="entry name" value="Aldolase"/>
    <property type="match status" value="1"/>
</dbReference>
<dbReference type="RefSeq" id="WP_189044108.1">
    <property type="nucleotide sequence ID" value="NZ_BMJQ01000003.1"/>
</dbReference>